<feature type="region of interest" description="Disordered" evidence="2">
    <location>
        <begin position="470"/>
        <end position="492"/>
    </location>
</feature>
<dbReference type="Proteomes" id="UP000291116">
    <property type="component" value="Unassembled WGS sequence"/>
</dbReference>
<feature type="domain" description="HSF-type DNA-binding" evidence="3">
    <location>
        <begin position="105"/>
        <end position="228"/>
    </location>
</feature>
<feature type="region of interest" description="Disordered" evidence="2">
    <location>
        <begin position="242"/>
        <end position="307"/>
    </location>
</feature>
<organism evidence="4 5">
    <name type="scientific">Pseudo-nitzschia multistriata</name>
    <dbReference type="NCBI Taxonomy" id="183589"/>
    <lineage>
        <taxon>Eukaryota</taxon>
        <taxon>Sar</taxon>
        <taxon>Stramenopiles</taxon>
        <taxon>Ochrophyta</taxon>
        <taxon>Bacillariophyta</taxon>
        <taxon>Bacillariophyceae</taxon>
        <taxon>Bacillariophycidae</taxon>
        <taxon>Bacillariales</taxon>
        <taxon>Bacillariaceae</taxon>
        <taxon>Pseudo-nitzschia</taxon>
    </lineage>
</organism>
<feature type="region of interest" description="Disordered" evidence="2">
    <location>
        <begin position="361"/>
        <end position="388"/>
    </location>
</feature>
<dbReference type="Gene3D" id="1.10.10.10">
    <property type="entry name" value="Winged helix-like DNA-binding domain superfamily/Winged helix DNA-binding domain"/>
    <property type="match status" value="1"/>
</dbReference>
<dbReference type="GO" id="GO:0043565">
    <property type="term" value="F:sequence-specific DNA binding"/>
    <property type="evidence" value="ECO:0007669"/>
    <property type="project" value="InterPro"/>
</dbReference>
<sequence length="570" mass="62543">MSMLTPHMPSNMPGAYSGLSALIQAATSQLGDFTEIDNSETSALLESPPMLSNPTTPTFEGRQLLELNVTSSSSWRRGESTIATVTPLVSCVRHQEPEGTSKCCFPEVLMLLLSNPIYADVVTFLPDGKYFAIRREEFTNQLLSKHFGLTCFGDFLEVAKDWGFIRVNGKINEGDDNAGDRNSSMNNNGNNSDANECTNITAKINSSKAEIYVFRRFHFEQNQPVDTNKVRFKNGDVQNCQQLHGSSIDDKDTPKLSKKISRNGKKSKEKRKLSSSPTNGESQNSAQRLRANSKTNSDGINPIPLSAGSCDRPIHQLRRRSSLELWGMAQAITSSKICTRNGSERVKIDVISNMRHSSVIKKSNTSSYPKAPDPIMPPQLERQSTGSSLVDGGVETATHTIVTDAIEALLFDENHTRETYNRHEKELSTSSLPGVVPISKQLFSASDNNGVSSGTLNMDNNEKCKTMKKIPKSRGKVATTKPKPDSSSSWPMYSSIESLEDASKKNANVDPSSPSFLNCGSLRVVIPKDGCEYRQQHKSIYGSMVVSPARMEAAAALVSQSRIKNSEDVI</sequence>
<dbReference type="AlphaFoldDB" id="A0A448Z4B2"/>
<feature type="region of interest" description="Disordered" evidence="2">
    <location>
        <begin position="173"/>
        <end position="196"/>
    </location>
</feature>
<name>A0A448Z4B2_9STRA</name>
<feature type="compositionally biased region" description="Polar residues" evidence="2">
    <location>
        <begin position="277"/>
        <end position="299"/>
    </location>
</feature>
<dbReference type="OrthoDB" id="48267at2759"/>
<dbReference type="InterPro" id="IPR000232">
    <property type="entry name" value="HSF_DNA-bd"/>
</dbReference>
<protein>
    <recommendedName>
        <fullName evidence="3">HSF-type DNA-binding domain-containing protein</fullName>
    </recommendedName>
</protein>
<keyword evidence="5" id="KW-1185">Reference proteome</keyword>
<accession>A0A448Z4B2</accession>
<reference evidence="4 5" key="1">
    <citation type="submission" date="2019-01" db="EMBL/GenBank/DDBJ databases">
        <authorList>
            <person name="Ferrante I. M."/>
        </authorList>
    </citation>
    <scope>NUCLEOTIDE SEQUENCE [LARGE SCALE GENOMIC DNA]</scope>
    <source>
        <strain evidence="4 5">B856</strain>
    </source>
</reference>
<dbReference type="EMBL" id="CAACVS010000104">
    <property type="protein sequence ID" value="VEU36830.1"/>
    <property type="molecule type" value="Genomic_DNA"/>
</dbReference>
<gene>
    <name evidence="4" type="ORF">PSNMU_V1.4_AUG-EV-PASAV3_0035250</name>
</gene>
<feature type="compositionally biased region" description="Low complexity" evidence="2">
    <location>
        <begin position="182"/>
        <end position="195"/>
    </location>
</feature>
<keyword evidence="1" id="KW-0238">DNA-binding</keyword>
<dbReference type="InterPro" id="IPR036388">
    <property type="entry name" value="WH-like_DNA-bd_sf"/>
</dbReference>
<feature type="compositionally biased region" description="Basic residues" evidence="2">
    <location>
        <begin position="256"/>
        <end position="273"/>
    </location>
</feature>
<evidence type="ECO:0000313" key="5">
    <source>
        <dbReference type="Proteomes" id="UP000291116"/>
    </source>
</evidence>
<evidence type="ECO:0000256" key="1">
    <source>
        <dbReference type="ARBA" id="ARBA00023125"/>
    </source>
</evidence>
<evidence type="ECO:0000313" key="4">
    <source>
        <dbReference type="EMBL" id="VEU36830.1"/>
    </source>
</evidence>
<evidence type="ECO:0000256" key="2">
    <source>
        <dbReference type="SAM" id="MobiDB-lite"/>
    </source>
</evidence>
<dbReference type="Pfam" id="PF00447">
    <property type="entry name" value="HSF_DNA-bind"/>
    <property type="match status" value="1"/>
</dbReference>
<dbReference type="GO" id="GO:0003700">
    <property type="term" value="F:DNA-binding transcription factor activity"/>
    <property type="evidence" value="ECO:0007669"/>
    <property type="project" value="InterPro"/>
</dbReference>
<evidence type="ECO:0000259" key="3">
    <source>
        <dbReference type="Pfam" id="PF00447"/>
    </source>
</evidence>
<proteinExistence type="predicted"/>